<dbReference type="AlphaFoldDB" id="A0A0D9NH08"/>
<dbReference type="EMBL" id="KE385208">
    <property type="protein sequence ID" value="KJK73254.1"/>
    <property type="molecule type" value="Genomic_DNA"/>
</dbReference>
<gene>
    <name evidence="1" type="ORF">H634G_11796</name>
</gene>
<reference evidence="2" key="1">
    <citation type="journal article" date="2014" name="BMC Genomics">
        <title>The genome sequence of the biocontrol fungus Metarhizium anisopliae and comparative genomics of Metarhizium species.</title>
        <authorList>
            <person name="Pattemore J.A."/>
            <person name="Hane J.K."/>
            <person name="Williams A.H."/>
            <person name="Wilson B.A."/>
            <person name="Stodart B.J."/>
            <person name="Ash G.J."/>
        </authorList>
    </citation>
    <scope>NUCLEOTIDE SEQUENCE [LARGE SCALE GENOMIC DNA]</scope>
    <source>
        <strain evidence="2">BRIP 53293</strain>
    </source>
</reference>
<evidence type="ECO:0000313" key="1">
    <source>
        <dbReference type="EMBL" id="KJK73254.1"/>
    </source>
</evidence>
<keyword evidence="2" id="KW-1185">Reference proteome</keyword>
<feature type="non-terminal residue" evidence="1">
    <location>
        <position position="1"/>
    </location>
</feature>
<evidence type="ECO:0000313" key="2">
    <source>
        <dbReference type="Proteomes" id="UP000054544"/>
    </source>
</evidence>
<organism evidence="1 2">
    <name type="scientific">Metarhizium anisopliae BRIP 53293</name>
    <dbReference type="NCBI Taxonomy" id="1291518"/>
    <lineage>
        <taxon>Eukaryota</taxon>
        <taxon>Fungi</taxon>
        <taxon>Dikarya</taxon>
        <taxon>Ascomycota</taxon>
        <taxon>Pezizomycotina</taxon>
        <taxon>Sordariomycetes</taxon>
        <taxon>Hypocreomycetidae</taxon>
        <taxon>Hypocreales</taxon>
        <taxon>Clavicipitaceae</taxon>
        <taxon>Metarhizium</taxon>
    </lineage>
</organism>
<sequence>KAAFNGQGFQRRNLAPCFCGSEIAQKADNLGNIPGQLLQMGLGLAEGWNKELSLTDRHK</sequence>
<protein>
    <submittedName>
        <fullName evidence="1">Uncharacterized protein</fullName>
    </submittedName>
</protein>
<name>A0A0D9NH08_METAN</name>
<accession>A0A0D9NH08</accession>
<proteinExistence type="predicted"/>
<dbReference type="Proteomes" id="UP000054544">
    <property type="component" value="Unassembled WGS sequence"/>
</dbReference>